<dbReference type="OrthoDB" id="282073at2"/>
<evidence type="ECO:0000313" key="3">
    <source>
        <dbReference type="Proteomes" id="UP000317171"/>
    </source>
</evidence>
<proteinExistence type="predicted"/>
<protein>
    <submittedName>
        <fullName evidence="2">Uncharacterized protein</fullName>
    </submittedName>
</protein>
<organism evidence="2 3">
    <name type="scientific">Gimesia alba</name>
    <dbReference type="NCBI Taxonomy" id="2527973"/>
    <lineage>
        <taxon>Bacteria</taxon>
        <taxon>Pseudomonadati</taxon>
        <taxon>Planctomycetota</taxon>
        <taxon>Planctomycetia</taxon>
        <taxon>Planctomycetales</taxon>
        <taxon>Planctomycetaceae</taxon>
        <taxon>Gimesia</taxon>
    </lineage>
</organism>
<dbReference type="KEGG" id="gaz:Pan241w_46410"/>
<accession>A0A517RL12</accession>
<evidence type="ECO:0000313" key="2">
    <source>
        <dbReference type="EMBL" id="QDT44529.1"/>
    </source>
</evidence>
<evidence type="ECO:0000256" key="1">
    <source>
        <dbReference type="SAM" id="MobiDB-lite"/>
    </source>
</evidence>
<name>A0A517RL12_9PLAN</name>
<gene>
    <name evidence="2" type="ORF">Pan241w_46410</name>
</gene>
<feature type="region of interest" description="Disordered" evidence="1">
    <location>
        <begin position="1"/>
        <end position="25"/>
    </location>
</feature>
<dbReference type="RefSeq" id="WP_145220064.1">
    <property type="nucleotide sequence ID" value="NZ_CP036269.1"/>
</dbReference>
<reference evidence="2 3" key="1">
    <citation type="submission" date="2019-02" db="EMBL/GenBank/DDBJ databases">
        <title>Deep-cultivation of Planctomycetes and their phenomic and genomic characterization uncovers novel biology.</title>
        <authorList>
            <person name="Wiegand S."/>
            <person name="Jogler M."/>
            <person name="Boedeker C."/>
            <person name="Pinto D."/>
            <person name="Vollmers J."/>
            <person name="Rivas-Marin E."/>
            <person name="Kohn T."/>
            <person name="Peeters S.H."/>
            <person name="Heuer A."/>
            <person name="Rast P."/>
            <person name="Oberbeckmann S."/>
            <person name="Bunk B."/>
            <person name="Jeske O."/>
            <person name="Meyerdierks A."/>
            <person name="Storesund J.E."/>
            <person name="Kallscheuer N."/>
            <person name="Luecker S."/>
            <person name="Lage O.M."/>
            <person name="Pohl T."/>
            <person name="Merkel B.J."/>
            <person name="Hornburger P."/>
            <person name="Mueller R.-W."/>
            <person name="Bruemmer F."/>
            <person name="Labrenz M."/>
            <person name="Spormann A.M."/>
            <person name="Op den Camp H."/>
            <person name="Overmann J."/>
            <person name="Amann R."/>
            <person name="Jetten M.S.M."/>
            <person name="Mascher T."/>
            <person name="Medema M.H."/>
            <person name="Devos D.P."/>
            <person name="Kaster A.-K."/>
            <person name="Ovreas L."/>
            <person name="Rohde M."/>
            <person name="Galperin M.Y."/>
            <person name="Jogler C."/>
        </authorList>
    </citation>
    <scope>NUCLEOTIDE SEQUENCE [LARGE SCALE GENOMIC DNA]</scope>
    <source>
        <strain evidence="2 3">Pan241w</strain>
    </source>
</reference>
<dbReference type="Proteomes" id="UP000317171">
    <property type="component" value="Chromosome"/>
</dbReference>
<keyword evidence="3" id="KW-1185">Reference proteome</keyword>
<sequence length="85" mass="10029">MAPKITEEMRQALHQQPDRPLKIEDDQTQKSYVLISQENFRQWVDAELRRELQIGFDQADAGDLAEWDVEDILKQAHARHETKTK</sequence>
<dbReference type="AlphaFoldDB" id="A0A517RL12"/>
<dbReference type="EMBL" id="CP036269">
    <property type="protein sequence ID" value="QDT44529.1"/>
    <property type="molecule type" value="Genomic_DNA"/>
</dbReference>